<sequence length="460" mass="52761">RRRKRELFDTGKKGKKNNISSFATQSMRNSPLPETKPITTRLDELESHPMNTSASSKMKSKHKPLHKVTSNTSLQNVTTATAERRRSGSVKDNHKRTRSCGELESFRQKLSTSASDLRSDRKNYKEKEDNKDDDEDEDEDDNDNNDNDNDNDEDDNGSEKATTKSDDGKEGNIEAMKKQKSAPMAIPTTITIDRKNLQKKKKRIQLRKDKHPLDLHTLHPSNRGRELQRRHSLSRSADSSPKTRPLSATLPSPLALRQERILMQQIQKQAQQQQSPVTSDHMKAEETKESLADTIKHERGRFAFLTDTNEDDGVVMRTHSTPHTASNRSEDDKGVSPACNISYSATKEALGRGLEEDIGYPIDIVEMLLSALERVDRLSVFTIRVIGELLVEIVQDRTMPNNGLLTKHFKQLERVWEATKKNLRELLPFQSNRLELFFINCMEDEWNGVKNRYKFLLFYF</sequence>
<feature type="compositionally biased region" description="Basic and acidic residues" evidence="1">
    <location>
        <begin position="117"/>
        <end position="130"/>
    </location>
</feature>
<feature type="compositionally biased region" description="Polar residues" evidence="1">
    <location>
        <begin position="17"/>
        <end position="29"/>
    </location>
</feature>
<accession>X6MJP8</accession>
<feature type="compositionally biased region" description="Polar residues" evidence="1">
    <location>
        <begin position="68"/>
        <end position="81"/>
    </location>
</feature>
<organism evidence="2 3">
    <name type="scientific">Reticulomyxa filosa</name>
    <dbReference type="NCBI Taxonomy" id="46433"/>
    <lineage>
        <taxon>Eukaryota</taxon>
        <taxon>Sar</taxon>
        <taxon>Rhizaria</taxon>
        <taxon>Retaria</taxon>
        <taxon>Foraminifera</taxon>
        <taxon>Monothalamids</taxon>
        <taxon>Reticulomyxidae</taxon>
        <taxon>Reticulomyxa</taxon>
    </lineage>
</organism>
<dbReference type="Proteomes" id="UP000023152">
    <property type="component" value="Unassembled WGS sequence"/>
</dbReference>
<feature type="compositionally biased region" description="Basic and acidic residues" evidence="1">
    <location>
        <begin position="82"/>
        <end position="92"/>
    </location>
</feature>
<feature type="region of interest" description="Disordered" evidence="1">
    <location>
        <begin position="266"/>
        <end position="285"/>
    </location>
</feature>
<feature type="compositionally biased region" description="Basic and acidic residues" evidence="1">
    <location>
        <begin position="157"/>
        <end position="177"/>
    </location>
</feature>
<feature type="compositionally biased region" description="Basic residues" evidence="1">
    <location>
        <begin position="197"/>
        <end position="210"/>
    </location>
</feature>
<feature type="compositionally biased region" description="Basic and acidic residues" evidence="1">
    <location>
        <begin position="211"/>
        <end position="229"/>
    </location>
</feature>
<comment type="caution">
    <text evidence="2">The sequence shown here is derived from an EMBL/GenBank/DDBJ whole genome shotgun (WGS) entry which is preliminary data.</text>
</comment>
<evidence type="ECO:0000313" key="3">
    <source>
        <dbReference type="Proteomes" id="UP000023152"/>
    </source>
</evidence>
<gene>
    <name evidence="2" type="ORF">RFI_24090</name>
</gene>
<feature type="non-terminal residue" evidence="2">
    <location>
        <position position="1"/>
    </location>
</feature>
<evidence type="ECO:0000313" key="2">
    <source>
        <dbReference type="EMBL" id="ETO13285.1"/>
    </source>
</evidence>
<dbReference type="AlphaFoldDB" id="X6MJP8"/>
<name>X6MJP8_RETFI</name>
<feature type="region of interest" description="Disordered" evidence="1">
    <location>
        <begin position="1"/>
        <end position="252"/>
    </location>
</feature>
<protein>
    <submittedName>
        <fullName evidence="2">Uncharacterized protein</fullName>
    </submittedName>
</protein>
<dbReference type="EMBL" id="ASPP01020697">
    <property type="protein sequence ID" value="ETO13285.1"/>
    <property type="molecule type" value="Genomic_DNA"/>
</dbReference>
<proteinExistence type="predicted"/>
<keyword evidence="3" id="KW-1185">Reference proteome</keyword>
<feature type="compositionally biased region" description="Basic and acidic residues" evidence="1">
    <location>
        <begin position="1"/>
        <end position="12"/>
    </location>
</feature>
<feature type="compositionally biased region" description="Acidic residues" evidence="1">
    <location>
        <begin position="131"/>
        <end position="156"/>
    </location>
</feature>
<feature type="compositionally biased region" description="Low complexity" evidence="1">
    <location>
        <begin position="243"/>
        <end position="252"/>
    </location>
</feature>
<evidence type="ECO:0000256" key="1">
    <source>
        <dbReference type="SAM" id="MobiDB-lite"/>
    </source>
</evidence>
<reference evidence="2 3" key="1">
    <citation type="journal article" date="2013" name="Curr. Biol.">
        <title>The Genome of the Foraminiferan Reticulomyxa filosa.</title>
        <authorList>
            <person name="Glockner G."/>
            <person name="Hulsmann N."/>
            <person name="Schleicher M."/>
            <person name="Noegel A.A."/>
            <person name="Eichinger L."/>
            <person name="Gallinger C."/>
            <person name="Pawlowski J."/>
            <person name="Sierra R."/>
            <person name="Euteneuer U."/>
            <person name="Pillet L."/>
            <person name="Moustafa A."/>
            <person name="Platzer M."/>
            <person name="Groth M."/>
            <person name="Szafranski K."/>
            <person name="Schliwa M."/>
        </authorList>
    </citation>
    <scope>NUCLEOTIDE SEQUENCE [LARGE SCALE GENOMIC DNA]</scope>
</reference>